<accession>X1RCZ9</accession>
<name>X1RCZ9_9ZZZZ</name>
<dbReference type="EMBL" id="BARW01013320">
    <property type="protein sequence ID" value="GAI78622.1"/>
    <property type="molecule type" value="Genomic_DNA"/>
</dbReference>
<organism evidence="1">
    <name type="scientific">marine sediment metagenome</name>
    <dbReference type="NCBI Taxonomy" id="412755"/>
    <lineage>
        <taxon>unclassified sequences</taxon>
        <taxon>metagenomes</taxon>
        <taxon>ecological metagenomes</taxon>
    </lineage>
</organism>
<gene>
    <name evidence="1" type="ORF">S12H4_24502</name>
</gene>
<reference evidence="1" key="1">
    <citation type="journal article" date="2014" name="Front. Microbiol.">
        <title>High frequency of phylogenetically diverse reductive dehalogenase-homologous genes in deep subseafloor sedimentary metagenomes.</title>
        <authorList>
            <person name="Kawai M."/>
            <person name="Futagami T."/>
            <person name="Toyoda A."/>
            <person name="Takaki Y."/>
            <person name="Nishi S."/>
            <person name="Hori S."/>
            <person name="Arai W."/>
            <person name="Tsubouchi T."/>
            <person name="Morono Y."/>
            <person name="Uchiyama I."/>
            <person name="Ito T."/>
            <person name="Fujiyama A."/>
            <person name="Inagaki F."/>
            <person name="Takami H."/>
        </authorList>
    </citation>
    <scope>NUCLEOTIDE SEQUENCE</scope>
    <source>
        <strain evidence="1">Expedition CK06-06</strain>
    </source>
</reference>
<dbReference type="AlphaFoldDB" id="X1RCZ9"/>
<proteinExistence type="predicted"/>
<sequence>AEMKKINCAIIGQGGAGGINYPQRRRDGLIKAVGVGYGILMHKFFIRKRGIAVRTNIITILSEDKIAVL</sequence>
<feature type="non-terminal residue" evidence="1">
    <location>
        <position position="1"/>
    </location>
</feature>
<protein>
    <submittedName>
        <fullName evidence="1">Uncharacterized protein</fullName>
    </submittedName>
</protein>
<evidence type="ECO:0000313" key="1">
    <source>
        <dbReference type="EMBL" id="GAI78622.1"/>
    </source>
</evidence>
<comment type="caution">
    <text evidence="1">The sequence shown here is derived from an EMBL/GenBank/DDBJ whole genome shotgun (WGS) entry which is preliminary data.</text>
</comment>